<sequence>MQKLILLIFITLLGCKRDNQVYLCNGPQSKVYHKTNHCQGLINCSTEIEATDLNAAKGKYRKACGYCYHY</sequence>
<reference evidence="1 2" key="1">
    <citation type="journal article" date="2015" name="Stand. Genomic Sci.">
        <title>Genomic Encyclopedia of Bacterial and Archaeal Type Strains, Phase III: the genomes of soil and plant-associated and newly described type strains.</title>
        <authorList>
            <person name="Whitman W.B."/>
            <person name="Woyke T."/>
            <person name="Klenk H.P."/>
            <person name="Zhou Y."/>
            <person name="Lilburn T.G."/>
            <person name="Beck B.J."/>
            <person name="De Vos P."/>
            <person name="Vandamme P."/>
            <person name="Eisen J.A."/>
            <person name="Garrity G."/>
            <person name="Hugenholtz P."/>
            <person name="Kyrpides N.C."/>
        </authorList>
    </citation>
    <scope>NUCLEOTIDE SEQUENCE [LARGE SCALE GENOMIC DNA]</scope>
    <source>
        <strain evidence="1 2">CGMCC 1.7271</strain>
    </source>
</reference>
<accession>A0A562S9N8</accession>
<proteinExistence type="predicted"/>
<name>A0A562S9N8_9BACT</name>
<evidence type="ECO:0000313" key="1">
    <source>
        <dbReference type="EMBL" id="TWI78009.1"/>
    </source>
</evidence>
<dbReference type="AlphaFoldDB" id="A0A562S9N8"/>
<dbReference type="PROSITE" id="PS51257">
    <property type="entry name" value="PROKAR_LIPOPROTEIN"/>
    <property type="match status" value="1"/>
</dbReference>
<evidence type="ECO:0008006" key="3">
    <source>
        <dbReference type="Google" id="ProtNLM"/>
    </source>
</evidence>
<gene>
    <name evidence="1" type="ORF">IQ13_4253</name>
</gene>
<protein>
    <recommendedName>
        <fullName evidence="3">Lipoprotein</fullName>
    </recommendedName>
</protein>
<evidence type="ECO:0000313" key="2">
    <source>
        <dbReference type="Proteomes" id="UP000316167"/>
    </source>
</evidence>
<dbReference type="Proteomes" id="UP000316167">
    <property type="component" value="Unassembled WGS sequence"/>
</dbReference>
<keyword evidence="2" id="KW-1185">Reference proteome</keyword>
<organism evidence="1 2">
    <name type="scientific">Lacibacter cauensis</name>
    <dbReference type="NCBI Taxonomy" id="510947"/>
    <lineage>
        <taxon>Bacteria</taxon>
        <taxon>Pseudomonadati</taxon>
        <taxon>Bacteroidota</taxon>
        <taxon>Chitinophagia</taxon>
        <taxon>Chitinophagales</taxon>
        <taxon>Chitinophagaceae</taxon>
        <taxon>Lacibacter</taxon>
    </lineage>
</organism>
<dbReference type="EMBL" id="VLLE01000008">
    <property type="protein sequence ID" value="TWI78009.1"/>
    <property type="molecule type" value="Genomic_DNA"/>
</dbReference>
<comment type="caution">
    <text evidence="1">The sequence shown here is derived from an EMBL/GenBank/DDBJ whole genome shotgun (WGS) entry which is preliminary data.</text>
</comment>